<evidence type="ECO:0000259" key="9">
    <source>
        <dbReference type="Pfam" id="PF11356"/>
    </source>
</evidence>
<accession>A0ABQ1XVG9</accession>
<dbReference type="Gene3D" id="2.30.42.10">
    <property type="match status" value="1"/>
</dbReference>
<evidence type="ECO:0000256" key="1">
    <source>
        <dbReference type="ARBA" id="ARBA00004533"/>
    </source>
</evidence>
<evidence type="ECO:0000313" key="10">
    <source>
        <dbReference type="EMBL" id="GGH03963.1"/>
    </source>
</evidence>
<proteinExistence type="predicted"/>
<evidence type="ECO:0000313" key="11">
    <source>
        <dbReference type="Proteomes" id="UP000648722"/>
    </source>
</evidence>
<evidence type="ECO:0000256" key="4">
    <source>
        <dbReference type="ARBA" id="ARBA00022519"/>
    </source>
</evidence>
<comment type="caution">
    <text evidence="10">The sequence shown here is derived from an EMBL/GenBank/DDBJ whole genome shotgun (WGS) entry which is preliminary data.</text>
</comment>
<dbReference type="RefSeq" id="WP_188452482.1">
    <property type="nucleotide sequence ID" value="NZ_BMFS01000009.1"/>
</dbReference>
<keyword evidence="3" id="KW-1003">Cell membrane</keyword>
<keyword evidence="4" id="KW-0997">Cell inner membrane</keyword>
<name>A0ABQ1XVG9_9PROT</name>
<gene>
    <name evidence="10" type="ORF">GCM10007420_20440</name>
</gene>
<reference evidence="11" key="1">
    <citation type="journal article" date="2019" name="Int. J. Syst. Evol. Microbiol.">
        <title>The Global Catalogue of Microorganisms (GCM) 10K type strain sequencing project: providing services to taxonomists for standard genome sequencing and annotation.</title>
        <authorList>
            <consortium name="The Broad Institute Genomics Platform"/>
            <consortium name="The Broad Institute Genome Sequencing Center for Infectious Disease"/>
            <person name="Wu L."/>
            <person name="Ma J."/>
        </authorList>
    </citation>
    <scope>NUCLEOTIDE SEQUENCE [LARGE SCALE GENOMIC DNA]</scope>
    <source>
        <strain evidence="11">CGMCC 1.12766</strain>
    </source>
</reference>
<keyword evidence="8" id="KW-0472">Membrane</keyword>
<keyword evidence="2" id="KW-0813">Transport</keyword>
<evidence type="ECO:0000256" key="6">
    <source>
        <dbReference type="ARBA" id="ARBA00022927"/>
    </source>
</evidence>
<evidence type="ECO:0000256" key="7">
    <source>
        <dbReference type="ARBA" id="ARBA00022989"/>
    </source>
</evidence>
<evidence type="ECO:0000256" key="2">
    <source>
        <dbReference type="ARBA" id="ARBA00022448"/>
    </source>
</evidence>
<keyword evidence="6" id="KW-0653">Protein transport</keyword>
<dbReference type="Gene3D" id="2.30.30.830">
    <property type="match status" value="1"/>
</dbReference>
<evidence type="ECO:0000256" key="5">
    <source>
        <dbReference type="ARBA" id="ARBA00022692"/>
    </source>
</evidence>
<dbReference type="EMBL" id="BMFS01000009">
    <property type="protein sequence ID" value="GGH03963.1"/>
    <property type="molecule type" value="Genomic_DNA"/>
</dbReference>
<protein>
    <recommendedName>
        <fullName evidence="9">Type II secretion system protein GspC N-terminal domain-containing protein</fullName>
    </recommendedName>
</protein>
<evidence type="ECO:0000256" key="8">
    <source>
        <dbReference type="ARBA" id="ARBA00023136"/>
    </source>
</evidence>
<comment type="subcellular location">
    <subcellularLocation>
        <location evidence="1">Cell inner membrane</location>
    </subcellularLocation>
</comment>
<dbReference type="InterPro" id="IPR036034">
    <property type="entry name" value="PDZ_sf"/>
</dbReference>
<sequence length="253" mass="25929">MAGRAVPAIVLALELALVALAGALAASLVWTLVYGSYTTVLPSPSDNTAMRGAGRAEGVAPGSAAGLFRAGAVSVRQNVEILPETRLGFSLFGVRTGATPQDGSAIIEAGAGGQRSYGVGTDLQDGVRLEAVHDDRVVISRNGSREVLYLTERARARRTAPAEPLQPVALAGVQLAPHPLQSGGEGLRIETVPPALAALGLQSGDIIATVDGETLTPERVSALSARLADGFLPASLSLERAGERLSLQTRSAP</sequence>
<keyword evidence="5" id="KW-0812">Transmembrane</keyword>
<dbReference type="Proteomes" id="UP000648722">
    <property type="component" value="Unassembled WGS sequence"/>
</dbReference>
<keyword evidence="11" id="KW-1185">Reference proteome</keyword>
<feature type="domain" description="Type II secretion system protein GspC N-terminal" evidence="9">
    <location>
        <begin position="17"/>
        <end position="150"/>
    </location>
</feature>
<evidence type="ECO:0000256" key="3">
    <source>
        <dbReference type="ARBA" id="ARBA00022475"/>
    </source>
</evidence>
<keyword evidence="7" id="KW-1133">Transmembrane helix</keyword>
<dbReference type="Pfam" id="PF11356">
    <property type="entry name" value="T2SSC"/>
    <property type="match status" value="1"/>
</dbReference>
<organism evidence="10 11">
    <name type="scientific">Glycocaulis albus</name>
    <dbReference type="NCBI Taxonomy" id="1382801"/>
    <lineage>
        <taxon>Bacteria</taxon>
        <taxon>Pseudomonadati</taxon>
        <taxon>Pseudomonadota</taxon>
        <taxon>Alphaproteobacteria</taxon>
        <taxon>Maricaulales</taxon>
        <taxon>Maricaulaceae</taxon>
        <taxon>Glycocaulis</taxon>
    </lineage>
</organism>
<dbReference type="InterPro" id="IPR024961">
    <property type="entry name" value="T2SS_GspC_N"/>
</dbReference>